<evidence type="ECO:0000256" key="3">
    <source>
        <dbReference type="PIRSR" id="PIRSR005902-1"/>
    </source>
</evidence>
<organism evidence="4 5">
    <name type="scientific">Blautia obeum</name>
    <dbReference type="NCBI Taxonomy" id="40520"/>
    <lineage>
        <taxon>Bacteria</taxon>
        <taxon>Bacillati</taxon>
        <taxon>Bacillota</taxon>
        <taxon>Clostridia</taxon>
        <taxon>Lachnospirales</taxon>
        <taxon>Lachnospiraceae</taxon>
        <taxon>Blautia</taxon>
    </lineage>
</organism>
<dbReference type="EC" id="3.1.21.-" evidence="4"/>
<dbReference type="InterPro" id="IPR015991">
    <property type="entry name" value="TatD/YcfH-like"/>
</dbReference>
<keyword evidence="2 4" id="KW-0378">Hydrolase</keyword>
<dbReference type="CDD" id="cd01310">
    <property type="entry name" value="TatD_DNAse"/>
    <property type="match status" value="1"/>
</dbReference>
<feature type="binding site" evidence="3">
    <location>
        <position position="12"/>
    </location>
    <ligand>
        <name>a divalent metal cation</name>
        <dbReference type="ChEBI" id="CHEBI:60240"/>
        <label>1</label>
    </ligand>
</feature>
<accession>A0A564UNI7</accession>
<dbReference type="AlphaFoldDB" id="A0A564UNI7"/>
<dbReference type="GO" id="GO:0046872">
    <property type="term" value="F:metal ion binding"/>
    <property type="evidence" value="ECO:0007669"/>
    <property type="project" value="UniProtKB-KW"/>
</dbReference>
<dbReference type="Pfam" id="PF01026">
    <property type="entry name" value="TatD_DNase"/>
    <property type="match status" value="1"/>
</dbReference>
<dbReference type="PANTHER" id="PTHR46124">
    <property type="entry name" value="D-AMINOACYL-TRNA DEACYLASE"/>
    <property type="match status" value="1"/>
</dbReference>
<feature type="binding site" evidence="3">
    <location>
        <position position="96"/>
    </location>
    <ligand>
        <name>a divalent metal cation</name>
        <dbReference type="ChEBI" id="CHEBI:60240"/>
        <label>1</label>
    </ligand>
</feature>
<dbReference type="PIRSF" id="PIRSF005902">
    <property type="entry name" value="DNase_TatD"/>
    <property type="match status" value="1"/>
</dbReference>
<evidence type="ECO:0000313" key="5">
    <source>
        <dbReference type="Proteomes" id="UP000409147"/>
    </source>
</evidence>
<name>A0A564UNI7_9FIRM</name>
<dbReference type="SUPFAM" id="SSF51556">
    <property type="entry name" value="Metallo-dependent hydrolases"/>
    <property type="match status" value="1"/>
</dbReference>
<gene>
    <name evidence="4" type="primary">ycfH</name>
    <name evidence="4" type="ORF">ROSSTS7063_03162</name>
</gene>
<evidence type="ECO:0000256" key="2">
    <source>
        <dbReference type="ARBA" id="ARBA00022801"/>
    </source>
</evidence>
<dbReference type="FunFam" id="3.20.20.140:FF:000005">
    <property type="entry name" value="TatD family hydrolase"/>
    <property type="match status" value="1"/>
</dbReference>
<dbReference type="PANTHER" id="PTHR46124:SF2">
    <property type="entry name" value="D-AMINOACYL-TRNA DEACYLASE"/>
    <property type="match status" value="1"/>
</dbReference>
<dbReference type="Proteomes" id="UP000409147">
    <property type="component" value="Unassembled WGS sequence"/>
</dbReference>
<dbReference type="NCBIfam" id="TIGR00010">
    <property type="entry name" value="YchF/TatD family DNA exonuclease"/>
    <property type="match status" value="1"/>
</dbReference>
<sequence>METHMIFETHAHYDDEAFEQDREALLNSMEAHGIGHIVNACASIESLKATEELMEKYPFVYGAFGIHPDDAEKMTEDTLKEIRRLCHLPKAVAIGEIGLDYYWHKEEREHEIQKKMFRAQMEIAREEKMPFMIHSRDAARDTLELVKECMKEGMHGGIIHCFSYGKEMAREYLNMGLYLGIGGVVTFKNAKKLKEVVEYAPLEQLVLETDSPYLSPEPNRGKRNSSLNLPYVAAMIAELKGISGEEVIAVTEENAKRLLFRKWERTKKYN</sequence>
<dbReference type="Gene3D" id="3.20.20.140">
    <property type="entry name" value="Metal-dependent hydrolases"/>
    <property type="match status" value="1"/>
</dbReference>
<dbReference type="GO" id="GO:0004536">
    <property type="term" value="F:DNA nuclease activity"/>
    <property type="evidence" value="ECO:0007669"/>
    <property type="project" value="InterPro"/>
</dbReference>
<dbReference type="EMBL" id="CABHNB010000044">
    <property type="protein sequence ID" value="VUX21011.1"/>
    <property type="molecule type" value="Genomic_DNA"/>
</dbReference>
<keyword evidence="1 3" id="KW-0479">Metal-binding</keyword>
<reference evidence="4 5" key="1">
    <citation type="submission" date="2019-07" db="EMBL/GenBank/DDBJ databases">
        <authorList>
            <person name="Hibberd C M."/>
            <person name="Gehrig L. J."/>
            <person name="Chang H.-W."/>
            <person name="Venkatesh S."/>
        </authorList>
    </citation>
    <scope>NUCLEOTIDE SEQUENCE [LARGE SCALE GENOMIC DNA]</scope>
    <source>
        <strain evidence="4">Ruminococcus_obeum_SSTS_Bg7063</strain>
    </source>
</reference>
<proteinExistence type="predicted"/>
<dbReference type="InterPro" id="IPR032466">
    <property type="entry name" value="Metal_Hydrolase"/>
</dbReference>
<feature type="binding site" evidence="3">
    <location>
        <position position="160"/>
    </location>
    <ligand>
        <name>a divalent metal cation</name>
        <dbReference type="ChEBI" id="CHEBI:60240"/>
        <label>2</label>
    </ligand>
</feature>
<dbReference type="InterPro" id="IPR001130">
    <property type="entry name" value="TatD-like"/>
</dbReference>
<feature type="binding site" evidence="3">
    <location>
        <position position="134"/>
    </location>
    <ligand>
        <name>a divalent metal cation</name>
        <dbReference type="ChEBI" id="CHEBI:60240"/>
        <label>2</label>
    </ligand>
</feature>
<protein>
    <submittedName>
        <fullName evidence="4">Putative deoxyribonuclease YcfH</fullName>
        <ecNumber evidence="4">3.1.21.-</ecNumber>
    </submittedName>
</protein>
<evidence type="ECO:0000313" key="4">
    <source>
        <dbReference type="EMBL" id="VUX21011.1"/>
    </source>
</evidence>
<evidence type="ECO:0000256" key="1">
    <source>
        <dbReference type="ARBA" id="ARBA00022723"/>
    </source>
</evidence>
<keyword evidence="5" id="KW-1185">Reference proteome</keyword>
<dbReference type="GO" id="GO:0016788">
    <property type="term" value="F:hydrolase activity, acting on ester bonds"/>
    <property type="evidence" value="ECO:0007669"/>
    <property type="project" value="InterPro"/>
</dbReference>
<feature type="binding site" evidence="3">
    <location>
        <position position="10"/>
    </location>
    <ligand>
        <name>a divalent metal cation</name>
        <dbReference type="ChEBI" id="CHEBI:60240"/>
        <label>1</label>
    </ligand>
</feature>
<feature type="binding site" evidence="3">
    <location>
        <position position="210"/>
    </location>
    <ligand>
        <name>a divalent metal cation</name>
        <dbReference type="ChEBI" id="CHEBI:60240"/>
        <label>1</label>
    </ligand>
</feature>